<evidence type="ECO:0000313" key="2">
    <source>
        <dbReference type="EMBL" id="ADQ78397.1"/>
    </source>
</evidence>
<dbReference type="Pfam" id="PF17116">
    <property type="entry name" value="T9SS_plug_1st"/>
    <property type="match status" value="1"/>
</dbReference>
<reference evidence="2 3" key="2">
    <citation type="journal article" date="2011" name="Stand. Genomic Sci.">
        <title>Complete genome sequence of Paludibacter propionicigenes type strain (WB4).</title>
        <authorList>
            <person name="Gronow S."/>
            <person name="Munk C."/>
            <person name="Lapidus A."/>
            <person name="Nolan M."/>
            <person name="Lucas S."/>
            <person name="Hammon N."/>
            <person name="Deshpande S."/>
            <person name="Cheng J.F."/>
            <person name="Tapia R."/>
            <person name="Han C."/>
            <person name="Goodwin L."/>
            <person name="Pitluck S."/>
            <person name="Liolios K."/>
            <person name="Ivanova N."/>
            <person name="Mavromatis K."/>
            <person name="Mikhailova N."/>
            <person name="Pati A."/>
            <person name="Chen A."/>
            <person name="Palaniappan K."/>
            <person name="Land M."/>
            <person name="Hauser L."/>
            <person name="Chang Y.J."/>
            <person name="Jeffries C.D."/>
            <person name="Brambilla E."/>
            <person name="Rohde M."/>
            <person name="Goker M."/>
            <person name="Detter J.C."/>
            <person name="Woyke T."/>
            <person name="Bristow J."/>
            <person name="Eisen J.A."/>
            <person name="Markowitz V."/>
            <person name="Hugenholtz P."/>
            <person name="Kyrpides N.C."/>
            <person name="Klenk H.P."/>
        </authorList>
    </citation>
    <scope>NUCLEOTIDE SEQUENCE [LARGE SCALE GENOMIC DNA]</scope>
    <source>
        <strain evidence="3">DSM 17365 / JCM 13257 / WB4</strain>
    </source>
</reference>
<accession>E4T116</accession>
<dbReference type="STRING" id="694427.Palpr_0235"/>
<protein>
    <recommendedName>
        <fullName evidence="1">Type 9 secretion system plug protein N-terminal domain-containing protein</fullName>
    </recommendedName>
</protein>
<sequence>MLSLIAGAQTAYRTQIFYPNIKTLQIGLVGEKMGLPLVKLNSSDILQISFDEMSHEAHSFSYKVLHCNADWTPSTINTNEYLNGFTTGNITDYVTSLNTTYLYTHYTFQLPNNDLNFKISGNYVVIIYEDNQADKPIAQACFSVVEPRIVVTAAIRGNTDSELSGKSQQLDFDVLLNGYPVRDPGSEIKVVVRQNNRIDNQVTDIKPTYLSGSKLSYINNGALIFEGGNEYHRFDISSVYAAGEGVDFIKYIQPHYDAFLVKDKIRTSKFYSSEKDVNGKFVINMQEGQDDNTESDYMTVHFNLPTKQPFLDGQLYLGGEFNYNLLNEAVRMKYDNDAESYTQTVLLKQGGYNYQYWFVPKGQRKGSAERVEGSYWQTNNEYTIYVYHRPWGERYDKLICVKIVDQL</sequence>
<dbReference type="KEGG" id="ppn:Palpr_0235"/>
<dbReference type="OrthoDB" id="1522602at2"/>
<proteinExistence type="predicted"/>
<dbReference type="Proteomes" id="UP000008718">
    <property type="component" value="Chromosome"/>
</dbReference>
<dbReference type="AlphaFoldDB" id="E4T116"/>
<feature type="domain" description="Type 9 secretion system plug protein N-terminal" evidence="1">
    <location>
        <begin position="21"/>
        <end position="146"/>
    </location>
</feature>
<evidence type="ECO:0000259" key="1">
    <source>
        <dbReference type="Pfam" id="PF17116"/>
    </source>
</evidence>
<dbReference type="HOGENOM" id="CLU_049143_0_0_10"/>
<name>E4T116_PALPW</name>
<dbReference type="EMBL" id="CP002345">
    <property type="protein sequence ID" value="ADQ78397.1"/>
    <property type="molecule type" value="Genomic_DNA"/>
</dbReference>
<dbReference type="RefSeq" id="WP_013443766.1">
    <property type="nucleotide sequence ID" value="NC_014734.1"/>
</dbReference>
<dbReference type="eggNOG" id="ENOG502Z7QJ">
    <property type="taxonomic scope" value="Bacteria"/>
</dbReference>
<organism evidence="2 3">
    <name type="scientific">Paludibacter propionicigenes (strain DSM 17365 / JCM 13257 / WB4)</name>
    <dbReference type="NCBI Taxonomy" id="694427"/>
    <lineage>
        <taxon>Bacteria</taxon>
        <taxon>Pseudomonadati</taxon>
        <taxon>Bacteroidota</taxon>
        <taxon>Bacteroidia</taxon>
        <taxon>Bacteroidales</taxon>
        <taxon>Paludibacteraceae</taxon>
        <taxon>Paludibacter</taxon>
    </lineage>
</organism>
<keyword evidence="3" id="KW-1185">Reference proteome</keyword>
<gene>
    <name evidence="2" type="ordered locus">Palpr_0235</name>
</gene>
<reference key="1">
    <citation type="submission" date="2010-11" db="EMBL/GenBank/DDBJ databases">
        <title>The complete genome of Paludibacter propionicigenes DSM 17365.</title>
        <authorList>
            <consortium name="US DOE Joint Genome Institute (JGI-PGF)"/>
            <person name="Lucas S."/>
            <person name="Copeland A."/>
            <person name="Lapidus A."/>
            <person name="Bruce D."/>
            <person name="Goodwin L."/>
            <person name="Pitluck S."/>
            <person name="Kyrpides N."/>
            <person name="Mavromatis K."/>
            <person name="Ivanova N."/>
            <person name="Munk A.C."/>
            <person name="Brettin T."/>
            <person name="Detter J.C."/>
            <person name="Han C."/>
            <person name="Tapia R."/>
            <person name="Land M."/>
            <person name="Hauser L."/>
            <person name="Markowitz V."/>
            <person name="Cheng J.-F."/>
            <person name="Hugenholtz P."/>
            <person name="Woyke T."/>
            <person name="Wu D."/>
            <person name="Gronow S."/>
            <person name="Wellnitz S."/>
            <person name="Brambilla E."/>
            <person name="Klenk H.-P."/>
            <person name="Eisen J.A."/>
        </authorList>
    </citation>
    <scope>NUCLEOTIDE SEQUENCE</scope>
    <source>
        <strain>WB4</strain>
    </source>
</reference>
<evidence type="ECO:0000313" key="3">
    <source>
        <dbReference type="Proteomes" id="UP000008718"/>
    </source>
</evidence>
<dbReference type="InterPro" id="IPR031345">
    <property type="entry name" value="T9SS_Plug_N"/>
</dbReference>